<dbReference type="GO" id="GO:0005524">
    <property type="term" value="F:ATP binding"/>
    <property type="evidence" value="ECO:0007669"/>
    <property type="project" value="UniProtKB-UniRule"/>
</dbReference>
<dbReference type="PATRIC" id="fig|1579979.3.peg.1756"/>
<keyword evidence="3 8" id="KW-0436">Ligase</keyword>
<dbReference type="Proteomes" id="UP000066624">
    <property type="component" value="Chromosome"/>
</dbReference>
<accession>A0A0K0XWS4</accession>
<dbReference type="PANTHER" id="PTHR43033">
    <property type="entry name" value="TRNA(ILE)-LYSIDINE SYNTHASE-RELATED"/>
    <property type="match status" value="1"/>
</dbReference>
<keyword evidence="4 8" id="KW-0819">tRNA processing</keyword>
<evidence type="ECO:0000256" key="7">
    <source>
        <dbReference type="ARBA" id="ARBA00048539"/>
    </source>
</evidence>
<dbReference type="Pfam" id="PF01171">
    <property type="entry name" value="ATP_bind_3"/>
    <property type="match status" value="1"/>
</dbReference>
<dbReference type="HAMAP" id="MF_01161">
    <property type="entry name" value="tRNA_Ile_lys_synt"/>
    <property type="match status" value="1"/>
</dbReference>
<comment type="domain">
    <text evidence="8">The N-terminal region contains the highly conserved SGGXDS motif, predicted to be a P-loop motif involved in ATP binding.</text>
</comment>
<sequence>MSPRLSDAGPPLHPSPSELPGRGPLLIAFSGGPDSVCLAQELKRSTTPRELICVHVDHALDEHSATRARQAADLAAALDLPCRVERLQLPRQGNVEARAREARYAALQRHMDAETTLLTAHHRDDQIETVLLRLLRGAGPAGLAGIPRLRRLGPGWLARPLLDWSREQILDRLRDLDLNWIEDPSNTLSHFDRNFLRQDILPSLRERWPGLDRAILRSARLAGAAAEELEAFAERDLADCLGEAGCLRLDRLQSLSSYRQAQLLLSWCDRLGLPRPPGRRLDSLIEQLAEARADRQPELRWSGLALRAWRSGLWLDVESWPQDYTLDWPPGEPLQLPPPLGVLRLNGTSRLPGLTVSSGRAGERFRPRPDGPRRLVQQWLAERDIPPWSRTAWPRIRLDDQLVALGTDWLDPGFADRLAAEGLELRWDRLDFAP</sequence>
<dbReference type="SUPFAM" id="SSF56037">
    <property type="entry name" value="PheT/TilS domain"/>
    <property type="match status" value="1"/>
</dbReference>
<comment type="similarity">
    <text evidence="8">Belongs to the tRNA(Ile)-lysidine synthase family.</text>
</comment>
<dbReference type="PANTHER" id="PTHR43033:SF1">
    <property type="entry name" value="TRNA(ILE)-LYSIDINE SYNTHASE-RELATED"/>
    <property type="match status" value="1"/>
</dbReference>
<proteinExistence type="inferred from homology"/>
<keyword evidence="6 8" id="KW-0067">ATP-binding</keyword>
<dbReference type="SUPFAM" id="SSF52402">
    <property type="entry name" value="Adenine nucleotide alpha hydrolases-like"/>
    <property type="match status" value="1"/>
</dbReference>
<gene>
    <name evidence="8" type="primary">tilS</name>
    <name evidence="9" type="ORF">WM2015_1712</name>
</gene>
<comment type="subcellular location">
    <subcellularLocation>
        <location evidence="1 8">Cytoplasm</location>
    </subcellularLocation>
</comment>
<dbReference type="OrthoDB" id="9807403at2"/>
<dbReference type="RefSeq" id="WP_049725668.1">
    <property type="nucleotide sequence ID" value="NZ_CP012154.1"/>
</dbReference>
<keyword evidence="2 8" id="KW-0963">Cytoplasm</keyword>
<dbReference type="Gene3D" id="3.40.50.620">
    <property type="entry name" value="HUPs"/>
    <property type="match status" value="1"/>
</dbReference>
<dbReference type="Pfam" id="PF09179">
    <property type="entry name" value="TilS"/>
    <property type="match status" value="1"/>
</dbReference>
<evidence type="ECO:0000313" key="9">
    <source>
        <dbReference type="EMBL" id="AKS42082.1"/>
    </source>
</evidence>
<keyword evidence="5 8" id="KW-0547">Nucleotide-binding</keyword>
<dbReference type="Pfam" id="PF11734">
    <property type="entry name" value="TilS_C"/>
    <property type="match status" value="1"/>
</dbReference>
<evidence type="ECO:0000256" key="1">
    <source>
        <dbReference type="ARBA" id="ARBA00004496"/>
    </source>
</evidence>
<keyword evidence="10" id="KW-1185">Reference proteome</keyword>
<evidence type="ECO:0000256" key="3">
    <source>
        <dbReference type="ARBA" id="ARBA00022598"/>
    </source>
</evidence>
<dbReference type="InterPro" id="IPR012094">
    <property type="entry name" value="tRNA_Ile_lys_synt"/>
</dbReference>
<name>A0A0K0XWS4_9GAMM</name>
<dbReference type="NCBIfam" id="TIGR02432">
    <property type="entry name" value="lysidine_TilS_N"/>
    <property type="match status" value="1"/>
</dbReference>
<evidence type="ECO:0000256" key="4">
    <source>
        <dbReference type="ARBA" id="ARBA00022694"/>
    </source>
</evidence>
<dbReference type="InterPro" id="IPR012796">
    <property type="entry name" value="Lysidine-tRNA-synth_C"/>
</dbReference>
<comment type="catalytic activity">
    <reaction evidence="7 8">
        <text>cytidine(34) in tRNA(Ile2) + L-lysine + ATP = lysidine(34) in tRNA(Ile2) + AMP + diphosphate + H(+)</text>
        <dbReference type="Rhea" id="RHEA:43744"/>
        <dbReference type="Rhea" id="RHEA-COMP:10625"/>
        <dbReference type="Rhea" id="RHEA-COMP:10670"/>
        <dbReference type="ChEBI" id="CHEBI:15378"/>
        <dbReference type="ChEBI" id="CHEBI:30616"/>
        <dbReference type="ChEBI" id="CHEBI:32551"/>
        <dbReference type="ChEBI" id="CHEBI:33019"/>
        <dbReference type="ChEBI" id="CHEBI:82748"/>
        <dbReference type="ChEBI" id="CHEBI:83665"/>
        <dbReference type="ChEBI" id="CHEBI:456215"/>
        <dbReference type="EC" id="6.3.4.19"/>
    </reaction>
</comment>
<comment type="function">
    <text evidence="8">Ligates lysine onto the cytidine present at position 34 of the AUA codon-specific tRNA(Ile) that contains the anticodon CAU, in an ATP-dependent manner. Cytidine is converted to lysidine, thus changing the amino acid specificity of the tRNA from methionine to isoleucine.</text>
</comment>
<dbReference type="STRING" id="1579979.WM2015_1712"/>
<dbReference type="GO" id="GO:0006400">
    <property type="term" value="P:tRNA modification"/>
    <property type="evidence" value="ECO:0007669"/>
    <property type="project" value="UniProtKB-UniRule"/>
</dbReference>
<evidence type="ECO:0000256" key="8">
    <source>
        <dbReference type="HAMAP-Rule" id="MF_01161"/>
    </source>
</evidence>
<evidence type="ECO:0000256" key="2">
    <source>
        <dbReference type="ARBA" id="ARBA00022490"/>
    </source>
</evidence>
<dbReference type="InterPro" id="IPR015262">
    <property type="entry name" value="tRNA_Ile_lys_synt_subst-bd"/>
</dbReference>
<dbReference type="EMBL" id="CP012154">
    <property type="protein sequence ID" value="AKS42082.1"/>
    <property type="molecule type" value="Genomic_DNA"/>
</dbReference>
<organism evidence="9 10">
    <name type="scientific">Wenzhouxiangella marina</name>
    <dbReference type="NCBI Taxonomy" id="1579979"/>
    <lineage>
        <taxon>Bacteria</taxon>
        <taxon>Pseudomonadati</taxon>
        <taxon>Pseudomonadota</taxon>
        <taxon>Gammaproteobacteria</taxon>
        <taxon>Chromatiales</taxon>
        <taxon>Wenzhouxiangellaceae</taxon>
        <taxon>Wenzhouxiangella</taxon>
    </lineage>
</organism>
<dbReference type="CDD" id="cd01992">
    <property type="entry name" value="TilS_N"/>
    <property type="match status" value="1"/>
</dbReference>
<dbReference type="AlphaFoldDB" id="A0A0K0XWS4"/>
<protein>
    <recommendedName>
        <fullName evidence="8">tRNA(Ile)-lysidine synthase</fullName>
        <ecNumber evidence="8">6.3.4.19</ecNumber>
    </recommendedName>
    <alternativeName>
        <fullName evidence="8">tRNA(Ile)-2-lysyl-cytidine synthase</fullName>
    </alternativeName>
    <alternativeName>
        <fullName evidence="8">tRNA(Ile)-lysidine synthetase</fullName>
    </alternativeName>
</protein>
<dbReference type="KEGG" id="wma:WM2015_1712"/>
<feature type="binding site" evidence="8">
    <location>
        <begin position="30"/>
        <end position="35"/>
    </location>
    <ligand>
        <name>ATP</name>
        <dbReference type="ChEBI" id="CHEBI:30616"/>
    </ligand>
</feature>
<dbReference type="Gene3D" id="1.20.59.20">
    <property type="match status" value="1"/>
</dbReference>
<dbReference type="InterPro" id="IPR012795">
    <property type="entry name" value="tRNA_Ile_lys_synt_N"/>
</dbReference>
<dbReference type="NCBIfam" id="TIGR02433">
    <property type="entry name" value="lysidine_TilS_C"/>
    <property type="match status" value="1"/>
</dbReference>
<reference evidence="9 10" key="1">
    <citation type="submission" date="2015-07" db="EMBL/GenBank/DDBJ databases">
        <authorList>
            <person name="Noorani M."/>
        </authorList>
    </citation>
    <scope>NUCLEOTIDE SEQUENCE [LARGE SCALE GENOMIC DNA]</scope>
    <source>
        <strain evidence="9 10">KCTC 42284</strain>
    </source>
</reference>
<evidence type="ECO:0000313" key="10">
    <source>
        <dbReference type="Proteomes" id="UP000066624"/>
    </source>
</evidence>
<evidence type="ECO:0000256" key="6">
    <source>
        <dbReference type="ARBA" id="ARBA00022840"/>
    </source>
</evidence>
<dbReference type="GO" id="GO:0005737">
    <property type="term" value="C:cytoplasm"/>
    <property type="evidence" value="ECO:0007669"/>
    <property type="project" value="UniProtKB-SubCell"/>
</dbReference>
<dbReference type="InterPro" id="IPR014729">
    <property type="entry name" value="Rossmann-like_a/b/a_fold"/>
</dbReference>
<dbReference type="SUPFAM" id="SSF82829">
    <property type="entry name" value="MesJ substrate recognition domain-like"/>
    <property type="match status" value="1"/>
</dbReference>
<dbReference type="InterPro" id="IPR011063">
    <property type="entry name" value="TilS/TtcA_N"/>
</dbReference>
<dbReference type="GO" id="GO:0032267">
    <property type="term" value="F:tRNA(Ile)-lysidine synthase activity"/>
    <property type="evidence" value="ECO:0007669"/>
    <property type="project" value="UniProtKB-EC"/>
</dbReference>
<dbReference type="SMART" id="SM00977">
    <property type="entry name" value="TilS_C"/>
    <property type="match status" value="1"/>
</dbReference>
<dbReference type="EC" id="6.3.4.19" evidence="8"/>
<evidence type="ECO:0000256" key="5">
    <source>
        <dbReference type="ARBA" id="ARBA00022741"/>
    </source>
</evidence>